<sequence length="109" mass="12251">MGNTQESNGCLVAWSSSDTDSSKSCVFIDEAGINISMKSSRAWAPRRQMQPPKAKKILGGYLPHYLSEQFWALVKGKVKRPKLEDTEILQNRTIDAANEFSIQHLQNII</sequence>
<dbReference type="OrthoDB" id="2266637at2759"/>
<evidence type="ECO:0000313" key="1">
    <source>
        <dbReference type="EMBL" id="EIE86277.1"/>
    </source>
</evidence>
<reference evidence="1 2" key="1">
    <citation type="journal article" date="2009" name="PLoS Genet.">
        <title>Genomic analysis of the basal lineage fungus Rhizopus oryzae reveals a whole-genome duplication.</title>
        <authorList>
            <person name="Ma L.-J."/>
            <person name="Ibrahim A.S."/>
            <person name="Skory C."/>
            <person name="Grabherr M.G."/>
            <person name="Burger G."/>
            <person name="Butler M."/>
            <person name="Elias M."/>
            <person name="Idnurm A."/>
            <person name="Lang B.F."/>
            <person name="Sone T."/>
            <person name="Abe A."/>
            <person name="Calvo S.E."/>
            <person name="Corrochano L.M."/>
            <person name="Engels R."/>
            <person name="Fu J."/>
            <person name="Hansberg W."/>
            <person name="Kim J.-M."/>
            <person name="Kodira C.D."/>
            <person name="Koehrsen M.J."/>
            <person name="Liu B."/>
            <person name="Miranda-Saavedra D."/>
            <person name="O'Leary S."/>
            <person name="Ortiz-Castellanos L."/>
            <person name="Poulter R."/>
            <person name="Rodriguez-Romero J."/>
            <person name="Ruiz-Herrera J."/>
            <person name="Shen Y.-Q."/>
            <person name="Zeng Q."/>
            <person name="Galagan J."/>
            <person name="Birren B.W."/>
            <person name="Cuomo C.A."/>
            <person name="Wickes B.L."/>
        </authorList>
    </citation>
    <scope>NUCLEOTIDE SEQUENCE [LARGE SCALE GENOMIC DNA]</scope>
    <source>
        <strain evidence="2">RA 99-880 / ATCC MYA-4621 / FGSC 9543 / NRRL 43880</strain>
    </source>
</reference>
<dbReference type="AlphaFoldDB" id="I1CCU7"/>
<organism evidence="1 2">
    <name type="scientific">Rhizopus delemar (strain RA 99-880 / ATCC MYA-4621 / FGSC 9543 / NRRL 43880)</name>
    <name type="common">Mucormycosis agent</name>
    <name type="synonym">Rhizopus arrhizus var. delemar</name>
    <dbReference type="NCBI Taxonomy" id="246409"/>
    <lineage>
        <taxon>Eukaryota</taxon>
        <taxon>Fungi</taxon>
        <taxon>Fungi incertae sedis</taxon>
        <taxon>Mucoromycota</taxon>
        <taxon>Mucoromycotina</taxon>
        <taxon>Mucoromycetes</taxon>
        <taxon>Mucorales</taxon>
        <taxon>Mucorineae</taxon>
        <taxon>Rhizopodaceae</taxon>
        <taxon>Rhizopus</taxon>
    </lineage>
</organism>
<dbReference type="VEuPathDB" id="FungiDB:RO3G_10988"/>
<evidence type="ECO:0000313" key="2">
    <source>
        <dbReference type="Proteomes" id="UP000009138"/>
    </source>
</evidence>
<dbReference type="GeneID" id="93617953"/>
<accession>I1CCU7</accession>
<protein>
    <submittedName>
        <fullName evidence="1">Uncharacterized protein</fullName>
    </submittedName>
</protein>
<name>I1CCU7_RHIO9</name>
<dbReference type="Proteomes" id="UP000009138">
    <property type="component" value="Unassembled WGS sequence"/>
</dbReference>
<keyword evidence="2" id="KW-1185">Reference proteome</keyword>
<proteinExistence type="predicted"/>
<dbReference type="EMBL" id="CH476739">
    <property type="protein sequence ID" value="EIE86277.1"/>
    <property type="molecule type" value="Genomic_DNA"/>
</dbReference>
<gene>
    <name evidence="1" type="ORF">RO3G_10988</name>
</gene>
<dbReference type="RefSeq" id="XP_067521673.1">
    <property type="nucleotide sequence ID" value="XM_067665572.1"/>
</dbReference>
<dbReference type="InParanoid" id="I1CCU7"/>